<dbReference type="Pfam" id="PF07686">
    <property type="entry name" value="V-set"/>
    <property type="match status" value="1"/>
</dbReference>
<evidence type="ECO:0000256" key="3">
    <source>
        <dbReference type="ARBA" id="ARBA00023157"/>
    </source>
</evidence>
<evidence type="ECO:0000256" key="2">
    <source>
        <dbReference type="ARBA" id="ARBA00023130"/>
    </source>
</evidence>
<dbReference type="EMBL" id="KN125549">
    <property type="protein sequence ID" value="KFO18108.1"/>
    <property type="molecule type" value="Genomic_DNA"/>
</dbReference>
<dbReference type="PANTHER" id="PTHR23267">
    <property type="entry name" value="IMMUNOGLOBULIN LIGHT CHAIN"/>
    <property type="match status" value="1"/>
</dbReference>
<evidence type="ECO:0000256" key="1">
    <source>
        <dbReference type="ARBA" id="ARBA00022859"/>
    </source>
</evidence>
<proteinExistence type="predicted"/>
<gene>
    <name evidence="6" type="ORF">H920_20505</name>
</gene>
<evidence type="ECO:0000256" key="4">
    <source>
        <dbReference type="ARBA" id="ARBA00043265"/>
    </source>
</evidence>
<dbReference type="InterPro" id="IPR007110">
    <property type="entry name" value="Ig-like_dom"/>
</dbReference>
<dbReference type="Proteomes" id="UP000028990">
    <property type="component" value="Unassembled WGS sequence"/>
</dbReference>
<dbReference type="SMART" id="SM00406">
    <property type="entry name" value="IGv"/>
    <property type="match status" value="1"/>
</dbReference>
<keyword evidence="7" id="KW-1185">Reference proteome</keyword>
<dbReference type="GO" id="GO:0005576">
    <property type="term" value="C:extracellular region"/>
    <property type="evidence" value="ECO:0007669"/>
    <property type="project" value="UniProtKB-ARBA"/>
</dbReference>
<dbReference type="InterPro" id="IPR050150">
    <property type="entry name" value="IgV_Light_Chain"/>
</dbReference>
<dbReference type="SUPFAM" id="SSF48726">
    <property type="entry name" value="Immunoglobulin"/>
    <property type="match status" value="1"/>
</dbReference>
<dbReference type="GO" id="GO:0019814">
    <property type="term" value="C:immunoglobulin complex"/>
    <property type="evidence" value="ECO:0007669"/>
    <property type="project" value="UniProtKB-KW"/>
</dbReference>
<keyword evidence="2" id="KW-1064">Adaptive immunity</keyword>
<evidence type="ECO:0000313" key="7">
    <source>
        <dbReference type="Proteomes" id="UP000028990"/>
    </source>
</evidence>
<feature type="domain" description="Ig-like" evidence="5">
    <location>
        <begin position="104"/>
        <end position="194"/>
    </location>
</feature>
<organism evidence="6 7">
    <name type="scientific">Fukomys damarensis</name>
    <name type="common">Damaraland mole rat</name>
    <name type="synonym">Cryptomys damarensis</name>
    <dbReference type="NCBI Taxonomy" id="885580"/>
    <lineage>
        <taxon>Eukaryota</taxon>
        <taxon>Metazoa</taxon>
        <taxon>Chordata</taxon>
        <taxon>Craniata</taxon>
        <taxon>Vertebrata</taxon>
        <taxon>Euteleostomi</taxon>
        <taxon>Mammalia</taxon>
        <taxon>Eutheria</taxon>
        <taxon>Euarchontoglires</taxon>
        <taxon>Glires</taxon>
        <taxon>Rodentia</taxon>
        <taxon>Hystricomorpha</taxon>
        <taxon>Bathyergidae</taxon>
        <taxon>Fukomys</taxon>
    </lineage>
</organism>
<evidence type="ECO:0000259" key="5">
    <source>
        <dbReference type="PROSITE" id="PS50835"/>
    </source>
</evidence>
<name>A0A091CL95_FUKDA</name>
<keyword evidence="1" id="KW-0391">Immunity</keyword>
<dbReference type="FunFam" id="2.60.40.10:FF:000350">
    <property type="entry name" value="Immunoglobulin kappa chain variable 18-36"/>
    <property type="match status" value="1"/>
</dbReference>
<dbReference type="InterPro" id="IPR003599">
    <property type="entry name" value="Ig_sub"/>
</dbReference>
<keyword evidence="4" id="KW-1280">Immunoglobulin</keyword>
<dbReference type="Gene3D" id="2.60.40.10">
    <property type="entry name" value="Immunoglobulins"/>
    <property type="match status" value="1"/>
</dbReference>
<dbReference type="AlphaFoldDB" id="A0A091CL95"/>
<sequence length="207" mass="22074">MSVSISSEVQDAAGPKAQLQIRMPLVEGGQQEWGAQSICRALGAEGDSISALAWGHTEAPCCFPGVLIPDCGEAITAAFSCSAMLGCKQRWKNVYNNQCSTGDIVLTQTPASLTVSPGQRATISCRASQSVSTYGIGIMQWYRQKAGQPPKLLIYEASNRASGVPELFSGSGSETDFTLTIHPVEAQDAAHYFCEQGKDLPLTVIWL</sequence>
<evidence type="ECO:0000313" key="6">
    <source>
        <dbReference type="EMBL" id="KFO18108.1"/>
    </source>
</evidence>
<accession>A0A091CL95</accession>
<keyword evidence="3" id="KW-1015">Disulfide bond</keyword>
<dbReference type="InterPro" id="IPR013106">
    <property type="entry name" value="Ig_V-set"/>
</dbReference>
<dbReference type="InterPro" id="IPR036179">
    <property type="entry name" value="Ig-like_dom_sf"/>
</dbReference>
<dbReference type="GO" id="GO:0005886">
    <property type="term" value="C:plasma membrane"/>
    <property type="evidence" value="ECO:0007669"/>
    <property type="project" value="UniProtKB-ARBA"/>
</dbReference>
<dbReference type="PROSITE" id="PS50835">
    <property type="entry name" value="IG_LIKE"/>
    <property type="match status" value="1"/>
</dbReference>
<dbReference type="GO" id="GO:0002250">
    <property type="term" value="P:adaptive immune response"/>
    <property type="evidence" value="ECO:0007669"/>
    <property type="project" value="UniProtKB-KW"/>
</dbReference>
<reference evidence="6 7" key="1">
    <citation type="submission" date="2013-11" db="EMBL/GenBank/DDBJ databases">
        <title>The Damaraland mole rat (Fukomys damarensis) genome and evolution of African mole rats.</title>
        <authorList>
            <person name="Gladyshev V.N."/>
            <person name="Fang X."/>
        </authorList>
    </citation>
    <scope>NUCLEOTIDE SEQUENCE [LARGE SCALE GENOMIC DNA]</scope>
    <source>
        <tissue evidence="6">Liver</tissue>
    </source>
</reference>
<dbReference type="SMART" id="SM00409">
    <property type="entry name" value="IG"/>
    <property type="match status" value="1"/>
</dbReference>
<protein>
    <submittedName>
        <fullName evidence="6">Ig kappa chain V-III region MOPC 321</fullName>
    </submittedName>
</protein>
<dbReference type="InterPro" id="IPR013783">
    <property type="entry name" value="Ig-like_fold"/>
</dbReference>